<evidence type="ECO:0000313" key="2">
    <source>
        <dbReference type="Proteomes" id="UP000799766"/>
    </source>
</evidence>
<dbReference type="EMBL" id="MU001687">
    <property type="protein sequence ID" value="KAF2455320.1"/>
    <property type="molecule type" value="Genomic_DNA"/>
</dbReference>
<protein>
    <submittedName>
        <fullName evidence="1">Uncharacterized protein</fullName>
    </submittedName>
</protein>
<name>A0A6A6NU67_9PEZI</name>
<accession>A0A6A6NU67</accession>
<reference evidence="1" key="1">
    <citation type="journal article" date="2020" name="Stud. Mycol.">
        <title>101 Dothideomycetes genomes: a test case for predicting lifestyles and emergence of pathogens.</title>
        <authorList>
            <person name="Haridas S."/>
            <person name="Albert R."/>
            <person name="Binder M."/>
            <person name="Bloem J."/>
            <person name="Labutti K."/>
            <person name="Salamov A."/>
            <person name="Andreopoulos B."/>
            <person name="Baker S."/>
            <person name="Barry K."/>
            <person name="Bills G."/>
            <person name="Bluhm B."/>
            <person name="Cannon C."/>
            <person name="Castanera R."/>
            <person name="Culley D."/>
            <person name="Daum C."/>
            <person name="Ezra D."/>
            <person name="Gonzalez J."/>
            <person name="Henrissat B."/>
            <person name="Kuo A."/>
            <person name="Liang C."/>
            <person name="Lipzen A."/>
            <person name="Lutzoni F."/>
            <person name="Magnuson J."/>
            <person name="Mondo S."/>
            <person name="Nolan M."/>
            <person name="Ohm R."/>
            <person name="Pangilinan J."/>
            <person name="Park H.-J."/>
            <person name="Ramirez L."/>
            <person name="Alfaro M."/>
            <person name="Sun H."/>
            <person name="Tritt A."/>
            <person name="Yoshinaga Y."/>
            <person name="Zwiers L.-H."/>
            <person name="Turgeon B."/>
            <person name="Goodwin S."/>
            <person name="Spatafora J."/>
            <person name="Crous P."/>
            <person name="Grigoriev I."/>
        </authorList>
    </citation>
    <scope>NUCLEOTIDE SEQUENCE</scope>
    <source>
        <strain evidence="1">ATCC 16933</strain>
    </source>
</reference>
<gene>
    <name evidence="1" type="ORF">BDY21DRAFT_350431</name>
</gene>
<sequence>MERISGAREGLHTCASRVVSLWGLRKGEFLFHGLDRPLARRSTFGIRKSSKRPRTVLFT</sequence>
<evidence type="ECO:0000313" key="1">
    <source>
        <dbReference type="EMBL" id="KAF2455320.1"/>
    </source>
</evidence>
<proteinExistence type="predicted"/>
<organism evidence="1 2">
    <name type="scientific">Lineolata rhizophorae</name>
    <dbReference type="NCBI Taxonomy" id="578093"/>
    <lineage>
        <taxon>Eukaryota</taxon>
        <taxon>Fungi</taxon>
        <taxon>Dikarya</taxon>
        <taxon>Ascomycota</taxon>
        <taxon>Pezizomycotina</taxon>
        <taxon>Dothideomycetes</taxon>
        <taxon>Dothideomycetes incertae sedis</taxon>
        <taxon>Lineolatales</taxon>
        <taxon>Lineolataceae</taxon>
        <taxon>Lineolata</taxon>
    </lineage>
</organism>
<dbReference type="Proteomes" id="UP000799766">
    <property type="component" value="Unassembled WGS sequence"/>
</dbReference>
<keyword evidence="2" id="KW-1185">Reference proteome</keyword>
<dbReference type="AlphaFoldDB" id="A0A6A6NU67"/>